<dbReference type="Proteomes" id="UP000613580">
    <property type="component" value="Unassembled WGS sequence"/>
</dbReference>
<evidence type="ECO:0000313" key="2">
    <source>
        <dbReference type="EMBL" id="KAF7305493.1"/>
    </source>
</evidence>
<evidence type="ECO:0000256" key="1">
    <source>
        <dbReference type="SAM" id="MobiDB-lite"/>
    </source>
</evidence>
<evidence type="ECO:0000313" key="3">
    <source>
        <dbReference type="Proteomes" id="UP000613580"/>
    </source>
</evidence>
<feature type="region of interest" description="Disordered" evidence="1">
    <location>
        <begin position="1"/>
        <end position="61"/>
    </location>
</feature>
<gene>
    <name evidence="2" type="ORF">HMN09_00802100</name>
</gene>
<sequence>MAAPTTPVHIRDFAYPTSDPRHVGMYQPVASECQTAPTMRPSSPTEPDPSTTTPPMPVATPPKRRVRTLAEVHSYTLMNSRKRLRVEQERISSTSASWAQKSSCRMTPASGAMGRRCLTCRTLRARLHPQIAHQSPIEYWNRAERCRAPSETILRWNGLGWKLSWMRASDAVLQPQVVQKCA</sequence>
<feature type="compositionally biased region" description="Pro residues" evidence="1">
    <location>
        <begin position="44"/>
        <end position="60"/>
    </location>
</feature>
<dbReference type="AlphaFoldDB" id="A0A8H6W8F8"/>
<keyword evidence="3" id="KW-1185">Reference proteome</keyword>
<accession>A0A8H6W8F8</accession>
<proteinExistence type="predicted"/>
<organism evidence="2 3">
    <name type="scientific">Mycena chlorophos</name>
    <name type="common">Agaric fungus</name>
    <name type="synonym">Agaricus chlorophos</name>
    <dbReference type="NCBI Taxonomy" id="658473"/>
    <lineage>
        <taxon>Eukaryota</taxon>
        <taxon>Fungi</taxon>
        <taxon>Dikarya</taxon>
        <taxon>Basidiomycota</taxon>
        <taxon>Agaricomycotina</taxon>
        <taxon>Agaricomycetes</taxon>
        <taxon>Agaricomycetidae</taxon>
        <taxon>Agaricales</taxon>
        <taxon>Marasmiineae</taxon>
        <taxon>Mycenaceae</taxon>
        <taxon>Mycena</taxon>
    </lineage>
</organism>
<name>A0A8H6W8F8_MYCCL</name>
<dbReference type="EMBL" id="JACAZE010000010">
    <property type="protein sequence ID" value="KAF7305493.1"/>
    <property type="molecule type" value="Genomic_DNA"/>
</dbReference>
<protein>
    <submittedName>
        <fullName evidence="2">Uncharacterized protein</fullName>
    </submittedName>
</protein>
<reference evidence="2" key="1">
    <citation type="submission" date="2020-05" db="EMBL/GenBank/DDBJ databases">
        <title>Mycena genomes resolve the evolution of fungal bioluminescence.</title>
        <authorList>
            <person name="Tsai I.J."/>
        </authorList>
    </citation>
    <scope>NUCLEOTIDE SEQUENCE</scope>
    <source>
        <strain evidence="2">110903Hualien_Pintung</strain>
    </source>
</reference>
<comment type="caution">
    <text evidence="2">The sequence shown here is derived from an EMBL/GenBank/DDBJ whole genome shotgun (WGS) entry which is preliminary data.</text>
</comment>